<feature type="region of interest" description="Disordered" evidence="1">
    <location>
        <begin position="1"/>
        <end position="20"/>
    </location>
</feature>
<dbReference type="Proteomes" id="UP000762676">
    <property type="component" value="Unassembled WGS sequence"/>
</dbReference>
<keyword evidence="3" id="KW-1185">Reference proteome</keyword>
<dbReference type="EMBL" id="BMAT01001913">
    <property type="protein sequence ID" value="GFR95361.1"/>
    <property type="molecule type" value="Genomic_DNA"/>
</dbReference>
<sequence length="100" mass="10658">MANSGQAPEGNLATAATAPVDCTTNRSSQIRYSTTTTTHALTPVREARSPRHADFLSAEDADMVAGATNSTLELCRLKNLANIFNEDIEISDRIANSAMC</sequence>
<evidence type="ECO:0000313" key="3">
    <source>
        <dbReference type="Proteomes" id="UP000762676"/>
    </source>
</evidence>
<evidence type="ECO:0000313" key="2">
    <source>
        <dbReference type="EMBL" id="GFR95361.1"/>
    </source>
</evidence>
<evidence type="ECO:0000256" key="1">
    <source>
        <dbReference type="SAM" id="MobiDB-lite"/>
    </source>
</evidence>
<protein>
    <submittedName>
        <fullName evidence="2">Uncharacterized protein</fullName>
    </submittedName>
</protein>
<proteinExistence type="predicted"/>
<dbReference type="AlphaFoldDB" id="A0AAV4HF38"/>
<accession>A0AAV4HF38</accession>
<organism evidence="2 3">
    <name type="scientific">Elysia marginata</name>
    <dbReference type="NCBI Taxonomy" id="1093978"/>
    <lineage>
        <taxon>Eukaryota</taxon>
        <taxon>Metazoa</taxon>
        <taxon>Spiralia</taxon>
        <taxon>Lophotrochozoa</taxon>
        <taxon>Mollusca</taxon>
        <taxon>Gastropoda</taxon>
        <taxon>Heterobranchia</taxon>
        <taxon>Euthyneura</taxon>
        <taxon>Panpulmonata</taxon>
        <taxon>Sacoglossa</taxon>
        <taxon>Placobranchoidea</taxon>
        <taxon>Plakobranchidae</taxon>
        <taxon>Elysia</taxon>
    </lineage>
</organism>
<name>A0AAV4HF38_9GAST</name>
<comment type="caution">
    <text evidence="2">The sequence shown here is derived from an EMBL/GenBank/DDBJ whole genome shotgun (WGS) entry which is preliminary data.</text>
</comment>
<gene>
    <name evidence="2" type="ORF">ElyMa_000942100</name>
</gene>
<reference evidence="2 3" key="1">
    <citation type="journal article" date="2021" name="Elife">
        <title>Chloroplast acquisition without the gene transfer in kleptoplastic sea slugs, Plakobranchus ocellatus.</title>
        <authorList>
            <person name="Maeda T."/>
            <person name="Takahashi S."/>
            <person name="Yoshida T."/>
            <person name="Shimamura S."/>
            <person name="Takaki Y."/>
            <person name="Nagai Y."/>
            <person name="Toyoda A."/>
            <person name="Suzuki Y."/>
            <person name="Arimoto A."/>
            <person name="Ishii H."/>
            <person name="Satoh N."/>
            <person name="Nishiyama T."/>
            <person name="Hasebe M."/>
            <person name="Maruyama T."/>
            <person name="Minagawa J."/>
            <person name="Obokata J."/>
            <person name="Shigenobu S."/>
        </authorList>
    </citation>
    <scope>NUCLEOTIDE SEQUENCE [LARGE SCALE GENOMIC DNA]</scope>
</reference>